<accession>A0AAD7KHS4</accession>
<protein>
    <recommendedName>
        <fullName evidence="4">Ino eighty subunit 1</fullName>
    </recommendedName>
</protein>
<evidence type="ECO:0000313" key="2">
    <source>
        <dbReference type="EMBL" id="KAJ7786038.1"/>
    </source>
</evidence>
<evidence type="ECO:0000313" key="3">
    <source>
        <dbReference type="Proteomes" id="UP001215598"/>
    </source>
</evidence>
<feature type="region of interest" description="Disordered" evidence="1">
    <location>
        <begin position="291"/>
        <end position="354"/>
    </location>
</feature>
<dbReference type="AlphaFoldDB" id="A0AAD7KHS4"/>
<sequence length="478" mass="52872">MGRRARRTFAIEDKKDGEPITRADIQFDLLSHIFADETKAFSDPNASPGGSKLSFRDLYVNAILNSPKAKSVLKEKLALPAFATDFAMLALLTNIGRIAATMSFFAEMRTAQRTYHPIPSLQRTNGNLLDAPRIKAILKASVLEGETKNGLATPAQVLARVKAGQIPATTLPNLIFVFANHSVQIGRDHLVADMEFVDLFLPNPASSASRARLFLWLCYHYLEGPVVDPEDDYDGDVIGVNPFSDPSNPAKVPPLVMLTPDEIVVENLDPEEEKALANRLITQREAIVQDHLAKESAKESKAKAESAAGETPTPAKPKGKRANAKAGPSIPLKRKAQAIKEEEEEEAEELPLKRLELEDSDDVPDVSAPLRAIYRRSPLCSPPPSQPFYVAQSDPSPRYSRYKHSRPRSMLQHAWHVIATSDPLADSDEEEDDEDVQMDHAERLAVISRVRGKLPTPEPEGVRPIPLHLAHWHDDIFV</sequence>
<name>A0AAD7KHS4_9AGAR</name>
<dbReference type="PANTHER" id="PTHR37287:SF1">
    <property type="entry name" value="INO EIGHTY SUBUNIT 1"/>
    <property type="match status" value="1"/>
</dbReference>
<evidence type="ECO:0008006" key="4">
    <source>
        <dbReference type="Google" id="ProtNLM"/>
    </source>
</evidence>
<feature type="compositionally biased region" description="Basic and acidic residues" evidence="1">
    <location>
        <begin position="291"/>
        <end position="304"/>
    </location>
</feature>
<gene>
    <name evidence="2" type="ORF">B0H16DRAFT_1400996</name>
</gene>
<dbReference type="InterPro" id="IPR038014">
    <property type="entry name" value="Ies1"/>
</dbReference>
<keyword evidence="3" id="KW-1185">Reference proteome</keyword>
<proteinExistence type="predicted"/>
<dbReference type="EMBL" id="JARKIB010000001">
    <property type="protein sequence ID" value="KAJ7786038.1"/>
    <property type="molecule type" value="Genomic_DNA"/>
</dbReference>
<reference evidence="2" key="1">
    <citation type="submission" date="2023-03" db="EMBL/GenBank/DDBJ databases">
        <title>Massive genome expansion in bonnet fungi (Mycena s.s.) driven by repeated elements and novel gene families across ecological guilds.</title>
        <authorList>
            <consortium name="Lawrence Berkeley National Laboratory"/>
            <person name="Harder C.B."/>
            <person name="Miyauchi S."/>
            <person name="Viragh M."/>
            <person name="Kuo A."/>
            <person name="Thoen E."/>
            <person name="Andreopoulos B."/>
            <person name="Lu D."/>
            <person name="Skrede I."/>
            <person name="Drula E."/>
            <person name="Henrissat B."/>
            <person name="Morin E."/>
            <person name="Kohler A."/>
            <person name="Barry K."/>
            <person name="LaButti K."/>
            <person name="Morin E."/>
            <person name="Salamov A."/>
            <person name="Lipzen A."/>
            <person name="Mereny Z."/>
            <person name="Hegedus B."/>
            <person name="Baldrian P."/>
            <person name="Stursova M."/>
            <person name="Weitz H."/>
            <person name="Taylor A."/>
            <person name="Grigoriev I.V."/>
            <person name="Nagy L.G."/>
            <person name="Martin F."/>
            <person name="Kauserud H."/>
        </authorList>
    </citation>
    <scope>NUCLEOTIDE SEQUENCE</scope>
    <source>
        <strain evidence="2">CBHHK182m</strain>
    </source>
</reference>
<dbReference type="GO" id="GO:0031011">
    <property type="term" value="C:Ino80 complex"/>
    <property type="evidence" value="ECO:0007669"/>
    <property type="project" value="InterPro"/>
</dbReference>
<dbReference type="Proteomes" id="UP001215598">
    <property type="component" value="Unassembled WGS sequence"/>
</dbReference>
<organism evidence="2 3">
    <name type="scientific">Mycena metata</name>
    <dbReference type="NCBI Taxonomy" id="1033252"/>
    <lineage>
        <taxon>Eukaryota</taxon>
        <taxon>Fungi</taxon>
        <taxon>Dikarya</taxon>
        <taxon>Basidiomycota</taxon>
        <taxon>Agaricomycotina</taxon>
        <taxon>Agaricomycetes</taxon>
        <taxon>Agaricomycetidae</taxon>
        <taxon>Agaricales</taxon>
        <taxon>Marasmiineae</taxon>
        <taxon>Mycenaceae</taxon>
        <taxon>Mycena</taxon>
    </lineage>
</organism>
<evidence type="ECO:0000256" key="1">
    <source>
        <dbReference type="SAM" id="MobiDB-lite"/>
    </source>
</evidence>
<comment type="caution">
    <text evidence="2">The sequence shown here is derived from an EMBL/GenBank/DDBJ whole genome shotgun (WGS) entry which is preliminary data.</text>
</comment>
<dbReference type="PANTHER" id="PTHR37287">
    <property type="entry name" value="INO EIGHTY SUBUNIT 1"/>
    <property type="match status" value="1"/>
</dbReference>
<feature type="region of interest" description="Disordered" evidence="1">
    <location>
        <begin position="385"/>
        <end position="405"/>
    </location>
</feature>